<dbReference type="PROSITE" id="PS51257">
    <property type="entry name" value="PROKAR_LIPOPROTEIN"/>
    <property type="match status" value="1"/>
</dbReference>
<keyword evidence="4" id="KW-1185">Reference proteome</keyword>
<feature type="chain" id="PRO_5038354825" description="Lipoprotein" evidence="2">
    <location>
        <begin position="19"/>
        <end position="161"/>
    </location>
</feature>
<accession>A0A1Q5PTF2</accession>
<dbReference type="InParanoid" id="A0A1Q5PTF2"/>
<proteinExistence type="predicted"/>
<organism evidence="3 4">
    <name type="scientific">Buchananella hordeovulneris</name>
    <dbReference type="NCBI Taxonomy" id="52770"/>
    <lineage>
        <taxon>Bacteria</taxon>
        <taxon>Bacillati</taxon>
        <taxon>Actinomycetota</taxon>
        <taxon>Actinomycetes</taxon>
        <taxon>Actinomycetales</taxon>
        <taxon>Actinomycetaceae</taxon>
        <taxon>Buchananella</taxon>
    </lineage>
</organism>
<dbReference type="AlphaFoldDB" id="A0A1Q5PTF2"/>
<gene>
    <name evidence="3" type="ORF">BSZ40_10490</name>
</gene>
<comment type="caution">
    <text evidence="3">The sequence shown here is derived from an EMBL/GenBank/DDBJ whole genome shotgun (WGS) entry which is preliminary data.</text>
</comment>
<evidence type="ECO:0000256" key="2">
    <source>
        <dbReference type="SAM" id="SignalP"/>
    </source>
</evidence>
<name>A0A1Q5PTF2_9ACTO</name>
<reference evidence="4" key="1">
    <citation type="submission" date="2016-12" db="EMBL/GenBank/DDBJ databases">
        <authorList>
            <person name="Meng X."/>
        </authorList>
    </citation>
    <scope>NUCLEOTIDE SEQUENCE [LARGE SCALE GENOMIC DNA]</scope>
    <source>
        <strain evidence="4">DSM 20732</strain>
    </source>
</reference>
<feature type="region of interest" description="Disordered" evidence="1">
    <location>
        <begin position="23"/>
        <end position="86"/>
    </location>
</feature>
<feature type="signal peptide" evidence="2">
    <location>
        <begin position="1"/>
        <end position="18"/>
    </location>
</feature>
<keyword evidence="2" id="KW-0732">Signal</keyword>
<evidence type="ECO:0000256" key="1">
    <source>
        <dbReference type="SAM" id="MobiDB-lite"/>
    </source>
</evidence>
<feature type="compositionally biased region" description="Low complexity" evidence="1">
    <location>
        <begin position="50"/>
        <end position="78"/>
    </location>
</feature>
<evidence type="ECO:0000313" key="4">
    <source>
        <dbReference type="Proteomes" id="UP000185612"/>
    </source>
</evidence>
<evidence type="ECO:0008006" key="5">
    <source>
        <dbReference type="Google" id="ProtNLM"/>
    </source>
</evidence>
<dbReference type="Proteomes" id="UP000185612">
    <property type="component" value="Unassembled WGS sequence"/>
</dbReference>
<dbReference type="STRING" id="52770.BSZ40_10490"/>
<dbReference type="RefSeq" id="WP_073826170.1">
    <property type="nucleotide sequence ID" value="NZ_MQVS01000014.1"/>
</dbReference>
<dbReference type="EMBL" id="MQVS01000014">
    <property type="protein sequence ID" value="OKL50853.1"/>
    <property type="molecule type" value="Genomic_DNA"/>
</dbReference>
<sequence>MRKIVAMAMATGMALTMAACGGKEEAPTQSAPSAVATADKMDKMESASPEAMESTSPEAMESASPEAMSPSEGASAPAGDQAATPGASISLETLTCKDFLQMATERPDDPALAMEMAKVMMERGINVTDNAAAQEFGMKLGMACVQPDNADKLVADVAKTL</sequence>
<protein>
    <recommendedName>
        <fullName evidence="5">Lipoprotein</fullName>
    </recommendedName>
</protein>
<evidence type="ECO:0000313" key="3">
    <source>
        <dbReference type="EMBL" id="OKL50853.1"/>
    </source>
</evidence>